<organism evidence="11 12">
    <name type="scientific">Saccoglossus kowalevskii</name>
    <name type="common">Acorn worm</name>
    <dbReference type="NCBI Taxonomy" id="10224"/>
    <lineage>
        <taxon>Eukaryota</taxon>
        <taxon>Metazoa</taxon>
        <taxon>Hemichordata</taxon>
        <taxon>Enteropneusta</taxon>
        <taxon>Harrimaniidae</taxon>
        <taxon>Saccoglossus</taxon>
    </lineage>
</organism>
<dbReference type="SUPFAM" id="SSF48366">
    <property type="entry name" value="Ras GEF"/>
    <property type="match status" value="1"/>
</dbReference>
<evidence type="ECO:0000256" key="6">
    <source>
        <dbReference type="ARBA" id="ARBA00023136"/>
    </source>
</evidence>
<dbReference type="Gene3D" id="2.60.120.10">
    <property type="entry name" value="Jelly Rolls"/>
    <property type="match status" value="2"/>
</dbReference>
<evidence type="ECO:0000256" key="5">
    <source>
        <dbReference type="ARBA" id="ARBA00022553"/>
    </source>
</evidence>
<dbReference type="InterPro" id="IPR000595">
    <property type="entry name" value="cNMP-bd_dom"/>
</dbReference>
<dbReference type="PROSITE" id="PS50212">
    <property type="entry name" value="RASGEF_NTER"/>
    <property type="match status" value="1"/>
</dbReference>
<evidence type="ECO:0000256" key="8">
    <source>
        <dbReference type="SAM" id="MobiDB-lite"/>
    </source>
</evidence>
<keyword evidence="6" id="KW-0472">Membrane</keyword>
<dbReference type="GeneID" id="100376462"/>
<dbReference type="Proteomes" id="UP000694865">
    <property type="component" value="Unplaced"/>
</dbReference>
<dbReference type="RefSeq" id="XP_006814043.1">
    <property type="nucleotide sequence ID" value="XM_006813980.1"/>
</dbReference>
<dbReference type="CDD" id="cd00038">
    <property type="entry name" value="CAP_ED"/>
    <property type="match status" value="1"/>
</dbReference>
<reference evidence="12" key="1">
    <citation type="submission" date="2025-08" db="UniProtKB">
        <authorList>
            <consortium name="RefSeq"/>
        </authorList>
    </citation>
    <scope>IDENTIFICATION</scope>
    <source>
        <tissue evidence="12">Testes</tissue>
    </source>
</reference>
<dbReference type="InterPro" id="IPR018490">
    <property type="entry name" value="cNMP-bd_dom_sf"/>
</dbReference>
<dbReference type="InterPro" id="IPR014710">
    <property type="entry name" value="RmlC-like_jellyroll"/>
</dbReference>
<evidence type="ECO:0000256" key="3">
    <source>
        <dbReference type="ARBA" id="ARBA00022475"/>
    </source>
</evidence>
<dbReference type="InterPro" id="IPR023578">
    <property type="entry name" value="Ras_GEF_dom_sf"/>
</dbReference>
<keyword evidence="11" id="KW-1185">Reference proteome</keyword>
<dbReference type="PANTHER" id="PTHR45161">
    <property type="entry name" value="CYTOSKELETON-ASSOCIATED PROTEIN 4"/>
    <property type="match status" value="1"/>
</dbReference>
<keyword evidence="4" id="KW-0963">Cytoplasm</keyword>
<feature type="domain" description="Cyclic nucleotide-binding" evidence="9">
    <location>
        <begin position="289"/>
        <end position="402"/>
    </location>
</feature>
<sequence>MEKPDVLPLAAYSDRKFIKCLQKRSDERTDEDLQYIYSQLHGMEALNTLREPALRAICKSLRYEFHDANDILYCRDELSISWFILLCGSVFIDGSMYLPRSSFGKRTSGSGRRGSECLILEPSEMLVIDYPDVQLMKPGQRQSCTTMNLEKLLALEQEEVKIARTQSLGEDHQLPTELEHVQSLINRVEQQRGGMHIRVPSTPSISDKSSRPSSDSSSYSDLFQPIDSIDVDLTGLVESTVDSDEEDLQESSESLSVRDIVRDCLEKDPIDRTDDDIEILLDFIRHLPAFSNMTLAVRRALCAVMVFAVVEKAATVVMKDGEELDSWSVILNGHVEISRPDGTLEHLHLGDSFGCVPSLTRQTHRGLMKTKVDDCQFVCIAQTDYYRILHQGEENTRKVEEEGEVVMVTEHRVLDGGNRKGHVVIKATSDRLMQHLIEDHSSVDPCYVEDFLMTYRTFLKSALEVTTNLLNWFRNSSIRDRF</sequence>
<dbReference type="SUPFAM" id="SSF51206">
    <property type="entry name" value="cAMP-binding domain-like"/>
    <property type="match status" value="2"/>
</dbReference>
<dbReference type="Gene3D" id="1.20.870.10">
    <property type="entry name" value="Son of sevenless (SoS) protein Chain: S domain 1"/>
    <property type="match status" value="1"/>
</dbReference>
<dbReference type="Pfam" id="PF00618">
    <property type="entry name" value="RasGEF_N"/>
    <property type="match status" value="1"/>
</dbReference>
<feature type="region of interest" description="Disordered" evidence="8">
    <location>
        <begin position="192"/>
        <end position="222"/>
    </location>
</feature>
<name>A0ABM0M202_SACKO</name>
<dbReference type="PROSITE" id="PS50042">
    <property type="entry name" value="CNMP_BINDING_3"/>
    <property type="match status" value="1"/>
</dbReference>
<protein>
    <submittedName>
        <fullName evidence="12">Rap guanine nucleotide exchange factor 6-like</fullName>
    </submittedName>
</protein>
<evidence type="ECO:0000313" key="12">
    <source>
        <dbReference type="RefSeq" id="XP_006814043.1"/>
    </source>
</evidence>
<accession>A0ABM0M202</accession>
<dbReference type="SMART" id="SM00100">
    <property type="entry name" value="cNMP"/>
    <property type="match status" value="1"/>
</dbReference>
<evidence type="ECO:0000259" key="10">
    <source>
        <dbReference type="PROSITE" id="PS50212"/>
    </source>
</evidence>
<evidence type="ECO:0000313" key="11">
    <source>
        <dbReference type="Proteomes" id="UP000694865"/>
    </source>
</evidence>
<feature type="domain" description="N-terminal Ras-GEF" evidence="10">
    <location>
        <begin position="420"/>
        <end position="482"/>
    </location>
</feature>
<dbReference type="InterPro" id="IPR000651">
    <property type="entry name" value="Ras-like_Gua-exchang_fac_N"/>
</dbReference>
<comment type="subcellular location">
    <subcellularLocation>
        <location evidence="1">Cell membrane</location>
    </subcellularLocation>
    <subcellularLocation>
        <location evidence="2">Cytoplasm</location>
    </subcellularLocation>
</comment>
<evidence type="ECO:0000256" key="1">
    <source>
        <dbReference type="ARBA" id="ARBA00004236"/>
    </source>
</evidence>
<gene>
    <name evidence="12" type="primary">LOC100376462</name>
</gene>
<evidence type="ECO:0000259" key="9">
    <source>
        <dbReference type="PROSITE" id="PS50042"/>
    </source>
</evidence>
<keyword evidence="3" id="KW-1003">Cell membrane</keyword>
<proteinExistence type="predicted"/>
<keyword evidence="7" id="KW-0344">Guanine-nucleotide releasing factor</keyword>
<keyword evidence="5" id="KW-0597">Phosphoprotein</keyword>
<evidence type="ECO:0000256" key="4">
    <source>
        <dbReference type="ARBA" id="ARBA00022490"/>
    </source>
</evidence>
<evidence type="ECO:0000256" key="7">
    <source>
        <dbReference type="PROSITE-ProRule" id="PRU00135"/>
    </source>
</evidence>
<evidence type="ECO:0000256" key="2">
    <source>
        <dbReference type="ARBA" id="ARBA00004496"/>
    </source>
</evidence>
<feature type="compositionally biased region" description="Low complexity" evidence="8">
    <location>
        <begin position="200"/>
        <end position="221"/>
    </location>
</feature>
<dbReference type="PANTHER" id="PTHR45161:SF3">
    <property type="entry name" value="METHYL-ACCEPTING CHEMOTAXIS PROTEIN"/>
    <property type="match status" value="1"/>
</dbReference>